<dbReference type="PRINTS" id="PR00039">
    <property type="entry name" value="HTHLYSR"/>
</dbReference>
<gene>
    <name evidence="6" type="ORF">GPAL_0504</name>
</gene>
<dbReference type="Gene3D" id="1.10.10.10">
    <property type="entry name" value="Winged helix-like DNA-binding domain superfamily/Winged helix DNA-binding domain"/>
    <property type="match status" value="1"/>
</dbReference>
<dbReference type="Gene3D" id="3.40.190.290">
    <property type="match status" value="1"/>
</dbReference>
<dbReference type="Pfam" id="PF00126">
    <property type="entry name" value="HTH_1"/>
    <property type="match status" value="1"/>
</dbReference>
<organism evidence="6 7">
    <name type="scientific">Brumicola pallidula DSM 14239 = ACAM 615</name>
    <dbReference type="NCBI Taxonomy" id="1121922"/>
    <lineage>
        <taxon>Bacteria</taxon>
        <taxon>Pseudomonadati</taxon>
        <taxon>Pseudomonadota</taxon>
        <taxon>Gammaproteobacteria</taxon>
        <taxon>Alteromonadales</taxon>
        <taxon>Alteromonadaceae</taxon>
        <taxon>Brumicola</taxon>
    </lineage>
</organism>
<dbReference type="FunFam" id="1.10.10.10:FF:000001">
    <property type="entry name" value="LysR family transcriptional regulator"/>
    <property type="match status" value="1"/>
</dbReference>
<dbReference type="InterPro" id="IPR000847">
    <property type="entry name" value="LysR_HTH_N"/>
</dbReference>
<dbReference type="OrthoDB" id="3252676at2"/>
<sequence>MRLSLEQLTAFCAVASEKSFSAAARKLGKSQSALSIAVANLEIDFGVCLFDRSGRYPVLTGHGHSLLRDAEAILHQCSSMENRANSLAAELESQVTIAIDDTIPFQILNHNLAGFAEYFPPVDLNILHPSSQYIQQLIEQGDASLGITCAGAHYPKNIHFKRLGNIAFANVVHRDHPLASLPQVNFEQLNQHRQLVYSPLLDKLPTSEYLSGTNQWRMASYLTLMNTLCAGMGWATVPKQLVLDLQLQEQLCELQLTSYPHTEWEVGVDLIWSSSERLGKAGNWLRDAFGLTPI</sequence>
<evidence type="ECO:0000256" key="2">
    <source>
        <dbReference type="ARBA" id="ARBA00023015"/>
    </source>
</evidence>
<dbReference type="PANTHER" id="PTHR30126:SF91">
    <property type="entry name" value="LYSR FAMILY TRANSCRIPTIONAL REGULATOR"/>
    <property type="match status" value="1"/>
</dbReference>
<dbReference type="InterPro" id="IPR036390">
    <property type="entry name" value="WH_DNA-bd_sf"/>
</dbReference>
<dbReference type="STRING" id="1121922.GCA_000428905_02282"/>
<comment type="caution">
    <text evidence="6">The sequence shown here is derived from an EMBL/GenBank/DDBJ whole genome shotgun (WGS) entry which is preliminary data.</text>
</comment>
<evidence type="ECO:0000256" key="3">
    <source>
        <dbReference type="ARBA" id="ARBA00023125"/>
    </source>
</evidence>
<dbReference type="AlphaFoldDB" id="K6Y3M0"/>
<dbReference type="InterPro" id="IPR036388">
    <property type="entry name" value="WH-like_DNA-bd_sf"/>
</dbReference>
<dbReference type="GO" id="GO:0000976">
    <property type="term" value="F:transcription cis-regulatory region binding"/>
    <property type="evidence" value="ECO:0007669"/>
    <property type="project" value="TreeGrafter"/>
</dbReference>
<dbReference type="PANTHER" id="PTHR30126">
    <property type="entry name" value="HTH-TYPE TRANSCRIPTIONAL REGULATOR"/>
    <property type="match status" value="1"/>
</dbReference>
<accession>K6Y3M0</accession>
<keyword evidence="4" id="KW-0804">Transcription</keyword>
<evidence type="ECO:0000256" key="1">
    <source>
        <dbReference type="ARBA" id="ARBA00009437"/>
    </source>
</evidence>
<dbReference type="EMBL" id="BAEQ01000013">
    <property type="protein sequence ID" value="GAC27384.1"/>
    <property type="molecule type" value="Genomic_DNA"/>
</dbReference>
<dbReference type="GO" id="GO:0003700">
    <property type="term" value="F:DNA-binding transcription factor activity"/>
    <property type="evidence" value="ECO:0007669"/>
    <property type="project" value="InterPro"/>
</dbReference>
<dbReference type="SUPFAM" id="SSF53850">
    <property type="entry name" value="Periplasmic binding protein-like II"/>
    <property type="match status" value="1"/>
</dbReference>
<keyword evidence="7" id="KW-1185">Reference proteome</keyword>
<comment type="similarity">
    <text evidence="1">Belongs to the LysR transcriptional regulatory family.</text>
</comment>
<evidence type="ECO:0000256" key="4">
    <source>
        <dbReference type="ARBA" id="ARBA00023163"/>
    </source>
</evidence>
<dbReference type="Proteomes" id="UP000006251">
    <property type="component" value="Unassembled WGS sequence"/>
</dbReference>
<keyword evidence="3" id="KW-0238">DNA-binding</keyword>
<dbReference type="Pfam" id="PF03466">
    <property type="entry name" value="LysR_substrate"/>
    <property type="match status" value="1"/>
</dbReference>
<evidence type="ECO:0000313" key="7">
    <source>
        <dbReference type="Proteomes" id="UP000006251"/>
    </source>
</evidence>
<feature type="domain" description="HTH lysR-type" evidence="5">
    <location>
        <begin position="3"/>
        <end position="60"/>
    </location>
</feature>
<keyword evidence="2" id="KW-0805">Transcription regulation</keyword>
<dbReference type="CDD" id="cd05466">
    <property type="entry name" value="PBP2_LTTR_substrate"/>
    <property type="match status" value="1"/>
</dbReference>
<reference evidence="7" key="1">
    <citation type="journal article" date="2014" name="Environ. Microbiol.">
        <title>Comparative genomics of the marine bacterial genus Glaciecola reveals the high degree of genomic diversity and genomic characteristic for cold adaptation.</title>
        <authorList>
            <person name="Qin Q.L."/>
            <person name="Xie B.B."/>
            <person name="Yu Y."/>
            <person name="Shu Y.L."/>
            <person name="Rong J.C."/>
            <person name="Zhang Y.J."/>
            <person name="Zhao D.L."/>
            <person name="Chen X.L."/>
            <person name="Zhang X.Y."/>
            <person name="Chen B."/>
            <person name="Zhou B.C."/>
            <person name="Zhang Y.Z."/>
        </authorList>
    </citation>
    <scope>NUCLEOTIDE SEQUENCE [LARGE SCALE GENOMIC DNA]</scope>
    <source>
        <strain evidence="7">ACAM 615</strain>
    </source>
</reference>
<protein>
    <submittedName>
        <fullName evidence="6">LysR family transcriptional regulator</fullName>
    </submittedName>
</protein>
<dbReference type="PROSITE" id="PS50931">
    <property type="entry name" value="HTH_LYSR"/>
    <property type="match status" value="1"/>
</dbReference>
<dbReference type="RefSeq" id="WP_006008930.1">
    <property type="nucleotide sequence ID" value="NZ_AUAV01000012.1"/>
</dbReference>
<evidence type="ECO:0000259" key="5">
    <source>
        <dbReference type="PROSITE" id="PS50931"/>
    </source>
</evidence>
<name>K6Y3M0_9ALTE</name>
<evidence type="ECO:0000313" key="6">
    <source>
        <dbReference type="EMBL" id="GAC27384.1"/>
    </source>
</evidence>
<dbReference type="SUPFAM" id="SSF46785">
    <property type="entry name" value="Winged helix' DNA-binding domain"/>
    <property type="match status" value="1"/>
</dbReference>
<dbReference type="InterPro" id="IPR005119">
    <property type="entry name" value="LysR_subst-bd"/>
</dbReference>
<proteinExistence type="inferred from homology"/>